<dbReference type="Pfam" id="PF10408">
    <property type="entry name" value="Ufd2P_core"/>
    <property type="match status" value="1"/>
</dbReference>
<protein>
    <submittedName>
        <fullName evidence="8">Ubiquitin fusion degradation protein 2</fullName>
    </submittedName>
</protein>
<dbReference type="Gene3D" id="3.30.40.10">
    <property type="entry name" value="Zinc/RING finger domain, C3HC4 (zinc finger)"/>
    <property type="match status" value="1"/>
</dbReference>
<keyword evidence="4" id="KW-0963">Cytoplasm</keyword>
<dbReference type="GO" id="GO:0034450">
    <property type="term" value="F:ubiquitin-ubiquitin ligase activity"/>
    <property type="evidence" value="ECO:0007669"/>
    <property type="project" value="InterPro"/>
</dbReference>
<proteinExistence type="inferred from homology"/>
<organism evidence="8">
    <name type="scientific">Klosneuvirus KNV1</name>
    <dbReference type="NCBI Taxonomy" id="1977640"/>
    <lineage>
        <taxon>Viruses</taxon>
        <taxon>Varidnaviria</taxon>
        <taxon>Bamfordvirae</taxon>
        <taxon>Nucleocytoviricota</taxon>
        <taxon>Megaviricetes</taxon>
        <taxon>Imitervirales</taxon>
        <taxon>Mimiviridae</taxon>
        <taxon>Klosneuvirinae</taxon>
        <taxon>Klosneuvirus</taxon>
    </lineage>
</organism>
<evidence type="ECO:0000256" key="5">
    <source>
        <dbReference type="ARBA" id="ARBA00022679"/>
    </source>
</evidence>
<evidence type="ECO:0000256" key="6">
    <source>
        <dbReference type="ARBA" id="ARBA00022786"/>
    </source>
</evidence>
<evidence type="ECO:0000259" key="7">
    <source>
        <dbReference type="SMART" id="SM00504"/>
    </source>
</evidence>
<reference evidence="8" key="1">
    <citation type="journal article" date="2017" name="Science">
        <title>Giant viruses with an expanded complement of translation system components.</title>
        <authorList>
            <person name="Schulz F."/>
            <person name="Yutin N."/>
            <person name="Ivanova N.N."/>
            <person name="Ortega D.R."/>
            <person name="Lee T.K."/>
            <person name="Vierheilig J."/>
            <person name="Daims H."/>
            <person name="Horn M."/>
            <person name="Wagner M."/>
            <person name="Jensen G.J."/>
            <person name="Kyrpides N.C."/>
            <person name="Koonin E.V."/>
            <person name="Woyke T."/>
        </authorList>
    </citation>
    <scope>NUCLEOTIDE SEQUENCE</scope>
    <source>
        <strain evidence="8">KNV1</strain>
    </source>
</reference>
<evidence type="ECO:0000256" key="4">
    <source>
        <dbReference type="ARBA" id="ARBA00022490"/>
    </source>
</evidence>
<evidence type="ECO:0000313" key="8">
    <source>
        <dbReference type="EMBL" id="ARF11302.1"/>
    </source>
</evidence>
<dbReference type="InterPro" id="IPR013083">
    <property type="entry name" value="Znf_RING/FYVE/PHD"/>
</dbReference>
<dbReference type="PANTHER" id="PTHR13931">
    <property type="entry name" value="UBIQUITINATION FACTOR E4"/>
    <property type="match status" value="1"/>
</dbReference>
<evidence type="ECO:0000256" key="3">
    <source>
        <dbReference type="ARBA" id="ARBA00007434"/>
    </source>
</evidence>
<dbReference type="InterPro" id="IPR019474">
    <property type="entry name" value="Ub_conjug_fac_E4_core"/>
</dbReference>
<dbReference type="Pfam" id="PF04564">
    <property type="entry name" value="U-box"/>
    <property type="match status" value="1"/>
</dbReference>
<evidence type="ECO:0000256" key="2">
    <source>
        <dbReference type="ARBA" id="ARBA00004906"/>
    </source>
</evidence>
<keyword evidence="6" id="KW-0833">Ubl conjugation pathway</keyword>
<comment type="subcellular location">
    <subcellularLocation>
        <location evidence="1">Cytoplasm</location>
    </subcellularLocation>
</comment>
<feature type="domain" description="U-box" evidence="7">
    <location>
        <begin position="654"/>
        <end position="726"/>
    </location>
</feature>
<keyword evidence="5" id="KW-0808">Transferase</keyword>
<gene>
    <name evidence="8" type="ORF">Klosneuvirus_1_159</name>
</gene>
<dbReference type="InterPro" id="IPR045132">
    <property type="entry name" value="UBE4"/>
</dbReference>
<dbReference type="InterPro" id="IPR003613">
    <property type="entry name" value="Ubox_domain"/>
</dbReference>
<dbReference type="GO" id="GO:0000209">
    <property type="term" value="P:protein polyubiquitination"/>
    <property type="evidence" value="ECO:0007669"/>
    <property type="project" value="TreeGrafter"/>
</dbReference>
<dbReference type="UniPathway" id="UPA00143"/>
<comment type="similarity">
    <text evidence="3">Belongs to the ubiquitin conjugation factor E4 family.</text>
</comment>
<accession>A0A1V0SHW0</accession>
<dbReference type="GO" id="GO:0036503">
    <property type="term" value="P:ERAD pathway"/>
    <property type="evidence" value="ECO:0007669"/>
    <property type="project" value="InterPro"/>
</dbReference>
<dbReference type="SUPFAM" id="SSF57850">
    <property type="entry name" value="RING/U-box"/>
    <property type="match status" value="1"/>
</dbReference>
<sequence>MDDLAIIVGLQDEGPGFLELVEEKEKLIAYEKLYLKNELEENSFEKYVEYIINNDIINLWKYTVNEFSENEFMQIIKKSITYITKKQNDTSILLSFLTKVLFVSDNTKQFFENDTTLFEIIFRPLLTNLKMDNNWEINIKAVQVFTKKIITNKDNKNARYNFIKFISEFLNICIQKINMNVDDIDLTLPNDYEITNYLGLLLTFWNEGMTIDKIDTVDYDYIISDSCTIKWLDSKIINDTKQYSFLTQCFFLILHAIRVGYVPTMYRSKKWTEYLEKINAEIEALTTDSVFMSGFLTKVLTQQKKMLESYLVIDNDIMNNKLLITWINNFYTIGITWILRQKNKAIDDFIPDLLYFITHFDDYDVNNDNMNNLLIDTINGKYLNNINLRCDAIIPFKRMIESPLLNEYNRRKYLTPLAIGFISLHNSIHKENIHPIYKLRKKVEIYNLINILYLHSKHNNNDIMEKELLSNLDIFKKFMNIILMDLCDFNDQIEKFNIDSDSEQDHINIAVAIYTHYVKMLIFINSFFDLIFKNKDLHNIILSKEILLTLITIINLSIKILSTKLCYSDELYVGSDNDPIDIGAYVVALTNIIKLLYINGCDMKLFTDDHAFDIELYKEFSTYTDNEFEGIVTILNNIMKNTSDSDELENVPDEFIDPITYVPIEEPCLLPGMVGFSDGNIFFNKTTILKQLITKEENPYTRQKLTLDEFEDFNKQEIIRNKNDEFKIKFDTWKKQQNHGKL</sequence>
<name>A0A1V0SHW0_9VIRU</name>
<dbReference type="GO" id="GO:0006511">
    <property type="term" value="P:ubiquitin-dependent protein catabolic process"/>
    <property type="evidence" value="ECO:0007669"/>
    <property type="project" value="InterPro"/>
</dbReference>
<comment type="pathway">
    <text evidence="2">Protein modification; protein ubiquitination.</text>
</comment>
<dbReference type="GO" id="GO:0000151">
    <property type="term" value="C:ubiquitin ligase complex"/>
    <property type="evidence" value="ECO:0007669"/>
    <property type="project" value="InterPro"/>
</dbReference>
<dbReference type="SMART" id="SM00504">
    <property type="entry name" value="Ubox"/>
    <property type="match status" value="1"/>
</dbReference>
<dbReference type="PANTHER" id="PTHR13931:SF2">
    <property type="entry name" value="UBIQUITIN CONJUGATION FACTOR E4 B"/>
    <property type="match status" value="1"/>
</dbReference>
<evidence type="ECO:0000256" key="1">
    <source>
        <dbReference type="ARBA" id="ARBA00004496"/>
    </source>
</evidence>
<dbReference type="EMBL" id="KY684108">
    <property type="protein sequence ID" value="ARF11302.1"/>
    <property type="molecule type" value="Genomic_DNA"/>
</dbReference>